<comment type="catalytic activity">
    <reaction evidence="9">
        <text>biotin + L-lysyl-[protein] + ATP = N(6)-biotinyl-L-lysyl-[protein] + AMP + diphosphate + H(+)</text>
        <dbReference type="Rhea" id="RHEA:11756"/>
        <dbReference type="Rhea" id="RHEA-COMP:9752"/>
        <dbReference type="Rhea" id="RHEA-COMP:10505"/>
        <dbReference type="ChEBI" id="CHEBI:15378"/>
        <dbReference type="ChEBI" id="CHEBI:29969"/>
        <dbReference type="ChEBI" id="CHEBI:30616"/>
        <dbReference type="ChEBI" id="CHEBI:33019"/>
        <dbReference type="ChEBI" id="CHEBI:57586"/>
        <dbReference type="ChEBI" id="CHEBI:83144"/>
        <dbReference type="ChEBI" id="CHEBI:456215"/>
        <dbReference type="EC" id="6.3.4.15"/>
    </reaction>
</comment>
<dbReference type="GO" id="GO:0046872">
    <property type="term" value="F:metal ion binding"/>
    <property type="evidence" value="ECO:0007669"/>
    <property type="project" value="UniProtKB-KW"/>
</dbReference>
<evidence type="ECO:0000313" key="12">
    <source>
        <dbReference type="Proteomes" id="UP000422569"/>
    </source>
</evidence>
<sequence length="816" mass="87204">MQLGNIARARGVRLLTLGDIDSTNEEARRLIETGERGPLWIVAARQTRGRGRLGREWVSPAGNLYASFVYSEFEDARVAPELGFVAGVAAIRALRASAGANGFRLKWPNDVLLDGAKLGGILLECLNAQTSPVAIIGIGVNIAEAPADLPYPARALSSLGPAAPAAEAFFERLSDALAEILEIWRAGEGFAQIRDEWLASAASLGDEIGVATANETLVGRFDTIDAIGRLILETQNGRRAIEAGDVLVGPRKTRGSARMTAAPQADFVFAPFGGVGEIGMNLALYGFGTPRARKWLMVDCGLGFPGADLPGIDVVFPDIAFVEKIAKDLVAICITHAHEDHIGALATLWPKLKCKVYATPFAAGLLEVRRLNEPGAPNIDIHTVSAGTVLQLDPFTVEYVAVAHSIPEANALAIKTPLGVVLHTGDWKIDPQPGVGNRIDEARLRALGDEGVDVLICDSTNILREGDSFSESDVARVLRPLIAEAPGRVLVTTFASNVARLRAIAEAALACGRTVVVAGRAMDRVVQVARDCGYLDGLPGFHSPDMLPNLPREKTVVIATGSQGEPRAAMMRASQNDHPSIKLVAGDRVIFSSRTIPGNQREVHRVINNLCNLGVEVITDHDHLVHCSGHPRRGEVAQMYEWVRPKFAVPVHGEAHHLTQHVAFARSKGVEHVISARDGDMVKLLPGPPSIVEQLPHGRLLKDGDVVIGEDDGAVRERNKLSFAGIVSIALAVDKKGELVGDPDVVTAGVPKKGKFGEDMGEVIDEALFATFEGLPRARRRDADAISTAIERSVRGAINSVWGKKPIVHVMVVSAS</sequence>
<evidence type="ECO:0000256" key="9">
    <source>
        <dbReference type="ARBA" id="ARBA00047846"/>
    </source>
</evidence>
<dbReference type="InterPro" id="IPR004143">
    <property type="entry name" value="BPL_LPL_catalytic"/>
</dbReference>
<evidence type="ECO:0000256" key="3">
    <source>
        <dbReference type="ARBA" id="ARBA00022801"/>
    </source>
</evidence>
<evidence type="ECO:0000256" key="2">
    <source>
        <dbReference type="ARBA" id="ARBA00022723"/>
    </source>
</evidence>
<dbReference type="GO" id="GO:0003723">
    <property type="term" value="F:RNA binding"/>
    <property type="evidence" value="ECO:0007669"/>
    <property type="project" value="UniProtKB-KW"/>
</dbReference>
<dbReference type="InterPro" id="IPR004408">
    <property type="entry name" value="Biotin_CoA_COase_ligase"/>
</dbReference>
<keyword evidence="11" id="KW-0436">Ligase</keyword>
<evidence type="ECO:0000256" key="6">
    <source>
        <dbReference type="ARBA" id="ARBA00022884"/>
    </source>
</evidence>
<dbReference type="InterPro" id="IPR011108">
    <property type="entry name" value="RMMBL"/>
</dbReference>
<dbReference type="GO" id="GO:0004527">
    <property type="term" value="F:exonuclease activity"/>
    <property type="evidence" value="ECO:0007669"/>
    <property type="project" value="UniProtKB-KW"/>
</dbReference>
<dbReference type="AlphaFoldDB" id="A0A6B8MAG3"/>
<dbReference type="PANTHER" id="PTHR43694:SF1">
    <property type="entry name" value="RIBONUCLEASE J"/>
    <property type="match status" value="1"/>
</dbReference>
<dbReference type="EC" id="6.3.4.15" evidence="8"/>
<keyword evidence="12" id="KW-1185">Reference proteome</keyword>
<name>A0A6B8MAG3_9HYPH</name>
<dbReference type="SUPFAM" id="SSF56281">
    <property type="entry name" value="Metallo-hydrolase/oxidoreductase"/>
    <property type="match status" value="1"/>
</dbReference>
<evidence type="ECO:0000313" key="11">
    <source>
        <dbReference type="EMBL" id="QGM99415.1"/>
    </source>
</evidence>
<dbReference type="KEGG" id="mpar:F7D14_19280"/>
<organism evidence="11 12">
    <name type="scientific">Methylocystis parvus</name>
    <dbReference type="NCBI Taxonomy" id="134"/>
    <lineage>
        <taxon>Bacteria</taxon>
        <taxon>Pseudomonadati</taxon>
        <taxon>Pseudomonadota</taxon>
        <taxon>Alphaproteobacteria</taxon>
        <taxon>Hyphomicrobiales</taxon>
        <taxon>Methylocystaceae</taxon>
        <taxon>Methylocystis</taxon>
    </lineage>
</organism>
<dbReference type="InterPro" id="IPR055132">
    <property type="entry name" value="RNase_J_b_CASP"/>
</dbReference>
<dbReference type="Pfam" id="PF03099">
    <property type="entry name" value="BPL_LplA_LipB"/>
    <property type="match status" value="1"/>
</dbReference>
<keyword evidence="5" id="KW-0269">Exonuclease</keyword>
<dbReference type="InterPro" id="IPR041636">
    <property type="entry name" value="RNase_J_C"/>
</dbReference>
<evidence type="ECO:0000256" key="8">
    <source>
        <dbReference type="ARBA" id="ARBA00024227"/>
    </source>
</evidence>
<evidence type="ECO:0000256" key="1">
    <source>
        <dbReference type="ARBA" id="ARBA00022722"/>
    </source>
</evidence>
<dbReference type="PANTHER" id="PTHR43694">
    <property type="entry name" value="RIBONUCLEASE J"/>
    <property type="match status" value="1"/>
</dbReference>
<dbReference type="EMBL" id="CP044331">
    <property type="protein sequence ID" value="QGM99415.1"/>
    <property type="molecule type" value="Genomic_DNA"/>
</dbReference>
<dbReference type="CDD" id="cd16442">
    <property type="entry name" value="BPL"/>
    <property type="match status" value="1"/>
</dbReference>
<dbReference type="PROSITE" id="PS51733">
    <property type="entry name" value="BPL_LPL_CATALYTIC"/>
    <property type="match status" value="1"/>
</dbReference>
<accession>A0A6B8MAG3</accession>
<dbReference type="SMART" id="SM00849">
    <property type="entry name" value="Lactamase_B"/>
    <property type="match status" value="1"/>
</dbReference>
<evidence type="ECO:0000256" key="7">
    <source>
        <dbReference type="ARBA" id="ARBA00023267"/>
    </source>
</evidence>
<dbReference type="InterPro" id="IPR001279">
    <property type="entry name" value="Metallo-B-lactamas"/>
</dbReference>
<dbReference type="Pfam" id="PF00753">
    <property type="entry name" value="Lactamase_B"/>
    <property type="match status" value="1"/>
</dbReference>
<keyword evidence="4" id="KW-0862">Zinc</keyword>
<dbReference type="Pfam" id="PF02237">
    <property type="entry name" value="BPL_C"/>
    <property type="match status" value="1"/>
</dbReference>
<evidence type="ECO:0000256" key="5">
    <source>
        <dbReference type="ARBA" id="ARBA00022839"/>
    </source>
</evidence>
<dbReference type="Gene3D" id="2.30.30.100">
    <property type="match status" value="1"/>
</dbReference>
<evidence type="ECO:0000256" key="4">
    <source>
        <dbReference type="ARBA" id="ARBA00022833"/>
    </source>
</evidence>
<keyword evidence="7" id="KW-0092">Biotin</keyword>
<dbReference type="Gene3D" id="3.60.15.10">
    <property type="entry name" value="Ribonuclease Z/Hydroxyacylglutathione hydrolase-like"/>
    <property type="match status" value="1"/>
</dbReference>
<proteinExistence type="predicted"/>
<dbReference type="Pfam" id="PF07521">
    <property type="entry name" value="RMMBL"/>
    <property type="match status" value="1"/>
</dbReference>
<keyword evidence="1" id="KW-0540">Nuclease</keyword>
<dbReference type="InterPro" id="IPR045864">
    <property type="entry name" value="aa-tRNA-synth_II/BPL/LPL"/>
</dbReference>
<dbReference type="GO" id="GO:0004077">
    <property type="term" value="F:biotin--[biotin carboxyl-carrier protein] ligase activity"/>
    <property type="evidence" value="ECO:0007669"/>
    <property type="project" value="UniProtKB-EC"/>
</dbReference>
<gene>
    <name evidence="11" type="ORF">F7D14_19280</name>
</gene>
<protein>
    <recommendedName>
        <fullName evidence="8">biotin--[biotin carboxyl-carrier protein] ligase</fullName>
        <ecNumber evidence="8">6.3.4.15</ecNumber>
    </recommendedName>
</protein>
<dbReference type="InterPro" id="IPR036866">
    <property type="entry name" value="RibonucZ/Hydroxyglut_hydro"/>
</dbReference>
<dbReference type="Pfam" id="PF17770">
    <property type="entry name" value="RNase_J_C"/>
    <property type="match status" value="1"/>
</dbReference>
<keyword evidence="6" id="KW-0694">RNA-binding</keyword>
<feature type="domain" description="BPL/LPL catalytic" evidence="10">
    <location>
        <begin position="15"/>
        <end position="185"/>
    </location>
</feature>
<keyword evidence="2" id="KW-0479">Metal-binding</keyword>
<dbReference type="Gene3D" id="3.30.930.10">
    <property type="entry name" value="Bira Bifunctional Protein, Domain 2"/>
    <property type="match status" value="1"/>
</dbReference>
<reference evidence="11 12" key="1">
    <citation type="submission" date="2019-09" db="EMBL/GenBank/DDBJ databases">
        <title>Isolation and complete genome sequencing of Methylocystis species.</title>
        <authorList>
            <person name="Rumah B.L."/>
            <person name="Stead C.E."/>
            <person name="Stevens B.C."/>
            <person name="Minton N.P."/>
            <person name="Grosse-Honebrink A."/>
            <person name="Zhang Y."/>
        </authorList>
    </citation>
    <scope>NUCLEOTIDE SEQUENCE [LARGE SCALE GENOMIC DNA]</scope>
    <source>
        <strain evidence="11 12">BRCS2</strain>
    </source>
</reference>
<dbReference type="Proteomes" id="UP000422569">
    <property type="component" value="Chromosome"/>
</dbReference>
<dbReference type="InterPro" id="IPR003142">
    <property type="entry name" value="BPL_C"/>
</dbReference>
<dbReference type="Pfam" id="PF22505">
    <property type="entry name" value="RNase_J_b_CASP"/>
    <property type="match status" value="1"/>
</dbReference>
<evidence type="ECO:0000259" key="10">
    <source>
        <dbReference type="PROSITE" id="PS51733"/>
    </source>
</evidence>
<dbReference type="InterPro" id="IPR042173">
    <property type="entry name" value="RNase_J_2"/>
</dbReference>
<dbReference type="NCBIfam" id="TIGR00121">
    <property type="entry name" value="birA_ligase"/>
    <property type="match status" value="1"/>
</dbReference>
<dbReference type="Gene3D" id="3.10.20.580">
    <property type="match status" value="1"/>
</dbReference>
<dbReference type="Gene3D" id="3.40.50.10710">
    <property type="entry name" value="Metallo-hydrolase/oxidoreductase"/>
    <property type="match status" value="1"/>
</dbReference>
<dbReference type="SUPFAM" id="SSF55681">
    <property type="entry name" value="Class II aaRS and biotin synthetases"/>
    <property type="match status" value="1"/>
</dbReference>
<keyword evidence="3" id="KW-0378">Hydrolase</keyword>
<dbReference type="CDD" id="cd07714">
    <property type="entry name" value="RNaseJ_MBL-fold"/>
    <property type="match status" value="1"/>
</dbReference>